<reference evidence="2 3" key="1">
    <citation type="submission" date="2023-05" db="EMBL/GenBank/DDBJ databases">
        <title>Novel species of genus Flectobacillus isolated from stream in China.</title>
        <authorList>
            <person name="Lu H."/>
        </authorList>
    </citation>
    <scope>NUCLEOTIDE SEQUENCE [LARGE SCALE GENOMIC DNA]</scope>
    <source>
        <strain evidence="2 3">KCTC 42575</strain>
    </source>
</reference>
<evidence type="ECO:0000313" key="3">
    <source>
        <dbReference type="Proteomes" id="UP001236507"/>
    </source>
</evidence>
<evidence type="ECO:0000259" key="1">
    <source>
        <dbReference type="Pfam" id="PF24819"/>
    </source>
</evidence>
<accession>A0ABT6Y5F8</accession>
<proteinExistence type="predicted"/>
<evidence type="ECO:0000313" key="2">
    <source>
        <dbReference type="EMBL" id="MDI9858506.1"/>
    </source>
</evidence>
<dbReference type="EMBL" id="JASHIF010000003">
    <property type="protein sequence ID" value="MDI9858506.1"/>
    <property type="molecule type" value="Genomic_DNA"/>
</dbReference>
<organism evidence="2 3">
    <name type="scientific">Flectobacillus roseus</name>
    <dbReference type="NCBI Taxonomy" id="502259"/>
    <lineage>
        <taxon>Bacteria</taxon>
        <taxon>Pseudomonadati</taxon>
        <taxon>Bacteroidota</taxon>
        <taxon>Cytophagia</taxon>
        <taxon>Cytophagales</taxon>
        <taxon>Flectobacillaceae</taxon>
        <taxon>Flectobacillus</taxon>
    </lineage>
</organism>
<dbReference type="RefSeq" id="WP_166579332.1">
    <property type="nucleotide sequence ID" value="NZ_JASHIF010000003.1"/>
</dbReference>
<protein>
    <recommendedName>
        <fullName evidence="1">DUF7710 domain-containing protein</fullName>
    </recommendedName>
</protein>
<keyword evidence="3" id="KW-1185">Reference proteome</keyword>
<name>A0ABT6Y5F8_9BACT</name>
<dbReference type="Pfam" id="PF24819">
    <property type="entry name" value="DUF7710"/>
    <property type="match status" value="1"/>
</dbReference>
<gene>
    <name evidence="2" type="ORF">QM524_04735</name>
</gene>
<dbReference type="InterPro" id="IPR056127">
    <property type="entry name" value="DUF7710"/>
</dbReference>
<comment type="caution">
    <text evidence="2">The sequence shown here is derived from an EMBL/GenBank/DDBJ whole genome shotgun (WGS) entry which is preliminary data.</text>
</comment>
<feature type="domain" description="DUF7710" evidence="1">
    <location>
        <begin position="5"/>
        <end position="89"/>
    </location>
</feature>
<dbReference type="Proteomes" id="UP001236507">
    <property type="component" value="Unassembled WGS sequence"/>
</dbReference>
<sequence length="91" mass="10635">MKNQVYVFMGEGANYPAGIFESKEKAEEVIKRYSLTGILSLYPIDMLLYDWAIEKKYFDIKKEYQKSPKYIGQFSCASVDHFHYEEGVCVN</sequence>